<accession>A0ABV7BNG8</accession>
<evidence type="ECO:0000313" key="1">
    <source>
        <dbReference type="EMBL" id="MFC2999187.1"/>
    </source>
</evidence>
<organism evidence="1 2">
    <name type="scientific">Falsiroseomonas tokyonensis</name>
    <dbReference type="NCBI Taxonomy" id="430521"/>
    <lineage>
        <taxon>Bacteria</taxon>
        <taxon>Pseudomonadati</taxon>
        <taxon>Pseudomonadota</taxon>
        <taxon>Alphaproteobacteria</taxon>
        <taxon>Acetobacterales</taxon>
        <taxon>Roseomonadaceae</taxon>
        <taxon>Falsiroseomonas</taxon>
    </lineage>
</organism>
<proteinExistence type="predicted"/>
<dbReference type="EMBL" id="JBHRSB010000001">
    <property type="protein sequence ID" value="MFC2999187.1"/>
    <property type="molecule type" value="Genomic_DNA"/>
</dbReference>
<dbReference type="Proteomes" id="UP001595420">
    <property type="component" value="Unassembled WGS sequence"/>
</dbReference>
<sequence>MSQTLLFPGEVEWSGENPGISLKTDPAGPFTTLASFFRVVLSPHGRGLALVLLQAPQAEDEGNVCLTDNEPLARWLVANYVAHFGAWRGLAGLRSLRYRPLDSVATGGDASTDYSETVTAGPLTVALEWSGLGKPFCFALPPAQSATGRHHMPTVFVGCETATVTVNGQRRPGAPIPREIAGQRISTAMLAFSETWIRA</sequence>
<gene>
    <name evidence="1" type="ORF">ACFOD3_04725</name>
</gene>
<keyword evidence="2" id="KW-1185">Reference proteome</keyword>
<dbReference type="RefSeq" id="WP_216835046.1">
    <property type="nucleotide sequence ID" value="NZ_JAFNJS010000001.1"/>
</dbReference>
<protein>
    <submittedName>
        <fullName evidence="1">Uncharacterized protein</fullName>
    </submittedName>
</protein>
<reference evidence="2" key="1">
    <citation type="journal article" date="2019" name="Int. J. Syst. Evol. Microbiol.">
        <title>The Global Catalogue of Microorganisms (GCM) 10K type strain sequencing project: providing services to taxonomists for standard genome sequencing and annotation.</title>
        <authorList>
            <consortium name="The Broad Institute Genomics Platform"/>
            <consortium name="The Broad Institute Genome Sequencing Center for Infectious Disease"/>
            <person name="Wu L."/>
            <person name="Ma J."/>
        </authorList>
    </citation>
    <scope>NUCLEOTIDE SEQUENCE [LARGE SCALE GENOMIC DNA]</scope>
    <source>
        <strain evidence="2">CGMCC 1.16855</strain>
    </source>
</reference>
<comment type="caution">
    <text evidence="1">The sequence shown here is derived from an EMBL/GenBank/DDBJ whole genome shotgun (WGS) entry which is preliminary data.</text>
</comment>
<name>A0ABV7BNG8_9PROT</name>
<evidence type="ECO:0000313" key="2">
    <source>
        <dbReference type="Proteomes" id="UP001595420"/>
    </source>
</evidence>